<dbReference type="NCBIfam" id="TIGR00689">
    <property type="entry name" value="rpiB_lacA_lacB"/>
    <property type="match status" value="1"/>
</dbReference>
<dbReference type="GO" id="GO:0005975">
    <property type="term" value="P:carbohydrate metabolic process"/>
    <property type="evidence" value="ECO:0007669"/>
    <property type="project" value="InterPro"/>
</dbReference>
<sequence length="155" mass="17191">MRTIVIGCDNAAVHLKNELMKFMEQKGYTVENMGCDSEKDDIYYPYIAKKACQEIIDSGYEKRGVLICGTGLGMAMTANKFPGIRAGVCHDIFSAERLILSNDGNVLCMGERVIGVELAKCILERWLSLEFKDSPSTPKVEAIKEIESENLIECG</sequence>
<evidence type="ECO:0000256" key="2">
    <source>
        <dbReference type="ARBA" id="ARBA00023235"/>
    </source>
</evidence>
<dbReference type="EMBL" id="JAHQCW010000004">
    <property type="protein sequence ID" value="MBU9735605.1"/>
    <property type="molecule type" value="Genomic_DNA"/>
</dbReference>
<dbReference type="Gene3D" id="3.40.1400.10">
    <property type="entry name" value="Sugar-phosphate isomerase, RpiB/LacA/LacB"/>
    <property type="match status" value="1"/>
</dbReference>
<dbReference type="RefSeq" id="WP_238720661.1">
    <property type="nucleotide sequence ID" value="NZ_JAHQCW010000004.1"/>
</dbReference>
<evidence type="ECO:0000313" key="3">
    <source>
        <dbReference type="EMBL" id="MBU9735605.1"/>
    </source>
</evidence>
<accession>A0A949JUY0</accession>
<keyword evidence="2 3" id="KW-0413">Isomerase</keyword>
<comment type="similarity">
    <text evidence="1">Belongs to the LacAB/RpiB family.</text>
</comment>
<organism evidence="3 4">
    <name type="scientific">Diplocloster agilis</name>
    <dbReference type="NCBI Taxonomy" id="2850323"/>
    <lineage>
        <taxon>Bacteria</taxon>
        <taxon>Bacillati</taxon>
        <taxon>Bacillota</taxon>
        <taxon>Clostridia</taxon>
        <taxon>Lachnospirales</taxon>
        <taxon>Lachnospiraceae</taxon>
        <taxon>Diplocloster</taxon>
    </lineage>
</organism>
<dbReference type="InterPro" id="IPR003500">
    <property type="entry name" value="RpiB_LacA_LacB"/>
</dbReference>
<dbReference type="GO" id="GO:0004751">
    <property type="term" value="F:ribose-5-phosphate isomerase activity"/>
    <property type="evidence" value="ECO:0007669"/>
    <property type="project" value="UniProtKB-EC"/>
</dbReference>
<name>A0A949JUY0_9FIRM</name>
<comment type="caution">
    <text evidence="3">The sequence shown here is derived from an EMBL/GenBank/DDBJ whole genome shotgun (WGS) entry which is preliminary data.</text>
</comment>
<dbReference type="PANTHER" id="PTHR43732">
    <property type="entry name" value="RIBOSE 5-PHOSPHATE ISOMERASE-RELATED"/>
    <property type="match status" value="1"/>
</dbReference>
<dbReference type="PANTHER" id="PTHR43732:SF1">
    <property type="entry name" value="RIBOSE 5-PHOSPHATE ISOMERASE"/>
    <property type="match status" value="1"/>
</dbReference>
<dbReference type="Proteomes" id="UP000712157">
    <property type="component" value="Unassembled WGS sequence"/>
</dbReference>
<dbReference type="NCBIfam" id="TIGR01120">
    <property type="entry name" value="rpiB"/>
    <property type="match status" value="1"/>
</dbReference>
<dbReference type="PIRSF" id="PIRSF005384">
    <property type="entry name" value="RpiB_LacA_B"/>
    <property type="match status" value="1"/>
</dbReference>
<gene>
    <name evidence="3" type="primary">rpiB</name>
    <name evidence="3" type="ORF">KTH89_03585</name>
</gene>
<evidence type="ECO:0000313" key="4">
    <source>
        <dbReference type="Proteomes" id="UP000712157"/>
    </source>
</evidence>
<reference evidence="3" key="1">
    <citation type="submission" date="2021-06" db="EMBL/GenBank/DDBJ databases">
        <title>Description of novel taxa of the family Lachnospiraceae.</title>
        <authorList>
            <person name="Chaplin A.V."/>
            <person name="Sokolova S.R."/>
            <person name="Pikina A.P."/>
            <person name="Korzhanova M."/>
            <person name="Belova V."/>
            <person name="Korostin D."/>
            <person name="Efimov B.A."/>
        </authorList>
    </citation>
    <scope>NUCLEOTIDE SEQUENCE</scope>
    <source>
        <strain evidence="3">ASD5720</strain>
    </source>
</reference>
<dbReference type="AlphaFoldDB" id="A0A949JUY0"/>
<dbReference type="NCBIfam" id="NF004051">
    <property type="entry name" value="PRK05571.1"/>
    <property type="match status" value="1"/>
</dbReference>
<dbReference type="InterPro" id="IPR036569">
    <property type="entry name" value="RpiB_LacA_LacB_sf"/>
</dbReference>
<dbReference type="InterPro" id="IPR051812">
    <property type="entry name" value="SPI_LacAB/RpiB"/>
</dbReference>
<dbReference type="SUPFAM" id="SSF89623">
    <property type="entry name" value="Ribose/Galactose isomerase RpiB/AlsB"/>
    <property type="match status" value="1"/>
</dbReference>
<keyword evidence="4" id="KW-1185">Reference proteome</keyword>
<protein>
    <submittedName>
        <fullName evidence="3">Ribose 5-phosphate isomerase B</fullName>
        <ecNumber evidence="3">5.3.1.6</ecNumber>
    </submittedName>
</protein>
<dbReference type="Pfam" id="PF02502">
    <property type="entry name" value="LacAB_rpiB"/>
    <property type="match status" value="1"/>
</dbReference>
<evidence type="ECO:0000256" key="1">
    <source>
        <dbReference type="ARBA" id="ARBA00008754"/>
    </source>
</evidence>
<proteinExistence type="inferred from homology"/>
<dbReference type="EC" id="5.3.1.6" evidence="3"/>
<dbReference type="InterPro" id="IPR004785">
    <property type="entry name" value="RpiB"/>
</dbReference>